<gene>
    <name evidence="2" type="ORF">SAMN05444398_1327</name>
</gene>
<keyword evidence="1" id="KW-0812">Transmembrane</keyword>
<feature type="transmembrane region" description="Helical" evidence="1">
    <location>
        <begin position="22"/>
        <end position="43"/>
    </location>
</feature>
<feature type="transmembrane region" description="Helical" evidence="1">
    <location>
        <begin position="291"/>
        <end position="316"/>
    </location>
</feature>
<dbReference type="EMBL" id="FRBR01000032">
    <property type="protein sequence ID" value="SHM66721.1"/>
    <property type="molecule type" value="Genomic_DNA"/>
</dbReference>
<keyword evidence="3" id="KW-1185">Reference proteome</keyword>
<accession>A0A1M7KMU2</accession>
<keyword evidence="1" id="KW-1133">Transmembrane helix</keyword>
<dbReference type="Proteomes" id="UP000183974">
    <property type="component" value="Unassembled WGS sequence"/>
</dbReference>
<evidence type="ECO:0000256" key="1">
    <source>
        <dbReference type="SAM" id="Phobius"/>
    </source>
</evidence>
<dbReference type="AlphaFoldDB" id="A0A1M7KMU2"/>
<feature type="transmembrane region" description="Helical" evidence="1">
    <location>
        <begin position="213"/>
        <end position="231"/>
    </location>
</feature>
<organism evidence="2 3">
    <name type="scientific">Roseovarius pacificus</name>
    <dbReference type="NCBI Taxonomy" id="337701"/>
    <lineage>
        <taxon>Bacteria</taxon>
        <taxon>Pseudomonadati</taxon>
        <taxon>Pseudomonadota</taxon>
        <taxon>Alphaproteobacteria</taxon>
        <taxon>Rhodobacterales</taxon>
        <taxon>Roseobacteraceae</taxon>
        <taxon>Roseovarius</taxon>
    </lineage>
</organism>
<feature type="transmembrane region" description="Helical" evidence="1">
    <location>
        <begin position="73"/>
        <end position="97"/>
    </location>
</feature>
<evidence type="ECO:0000313" key="3">
    <source>
        <dbReference type="Proteomes" id="UP000183974"/>
    </source>
</evidence>
<name>A0A1M7KMU2_9RHOB</name>
<evidence type="ECO:0000313" key="2">
    <source>
        <dbReference type="EMBL" id="SHM66721.1"/>
    </source>
</evidence>
<feature type="transmembrane region" description="Helical" evidence="1">
    <location>
        <begin position="117"/>
        <end position="136"/>
    </location>
</feature>
<protein>
    <recommendedName>
        <fullName evidence="4">DUF898 domain-containing protein</fullName>
    </recommendedName>
</protein>
<dbReference type="Pfam" id="PF05987">
    <property type="entry name" value="DUF898"/>
    <property type="match status" value="1"/>
</dbReference>
<feature type="transmembrane region" description="Helical" evidence="1">
    <location>
        <begin position="238"/>
        <end position="258"/>
    </location>
</feature>
<keyword evidence="1" id="KW-0472">Membrane</keyword>
<dbReference type="OrthoDB" id="7462354at2"/>
<feature type="transmembrane region" description="Helical" evidence="1">
    <location>
        <begin position="328"/>
        <end position="355"/>
    </location>
</feature>
<proteinExistence type="predicted"/>
<dbReference type="InterPro" id="IPR010295">
    <property type="entry name" value="DUF898"/>
</dbReference>
<sequence>MVQDVHGGNIVEGTYAGERGPLFRLAVVTALLSVVTLGIYRFWAKTRIRRYIWSSVSGGRDAFEYTGTGMEKLLGFLVAIVVLAVYLGIVQMILFYFGLTLFTEPQTPEQMLMQMAAIYITVLAVVPLIFFAQYRARRYKLARTRWRGVRFGMEKGGWGYALRAMGHWVLTLLTLGILLPRQTFRLEKYMTDRSWYGNAQFHQQGRWTGLYPAARHLFLAIAILLGGELVAVIADSAVLAGTVAVVGSVWFMIGIVSYRVNAFRYLTANKFLDGGIGFEAQPETVNVVSTVLLGGLMVGVLSALIFGGLGLAVVAVMAPASMMGEGAVFLGGLVVAGLYILALAVSGSLVLVWIIQPVIDHVAGTFIVHNAQGLNTIRQRAHDSGADAEGFADALDVGGAI</sequence>
<evidence type="ECO:0008006" key="4">
    <source>
        <dbReference type="Google" id="ProtNLM"/>
    </source>
</evidence>
<dbReference type="STRING" id="337701.SAMN05444398_1327"/>
<reference evidence="2 3" key="1">
    <citation type="submission" date="2016-11" db="EMBL/GenBank/DDBJ databases">
        <authorList>
            <person name="Jaros S."/>
            <person name="Januszkiewicz K."/>
            <person name="Wedrychowicz H."/>
        </authorList>
    </citation>
    <scope>NUCLEOTIDE SEQUENCE [LARGE SCALE GENOMIC DNA]</scope>
    <source>
        <strain evidence="2 3">DSM 29589</strain>
    </source>
</reference>
<dbReference type="RefSeq" id="WP_073038139.1">
    <property type="nucleotide sequence ID" value="NZ_BMLR01000031.1"/>
</dbReference>